<feature type="region of interest" description="Disordered" evidence="1">
    <location>
        <begin position="1328"/>
        <end position="1375"/>
    </location>
</feature>
<dbReference type="InterPro" id="IPR052466">
    <property type="entry name" value="DNA_MethProtect_Complex"/>
</dbReference>
<name>A0A9D3MJ62_ANGAN</name>
<reference evidence="3" key="1">
    <citation type="submission" date="2021-01" db="EMBL/GenBank/DDBJ databases">
        <title>A chromosome-scale assembly of European eel, Anguilla anguilla.</title>
        <authorList>
            <person name="Henkel C."/>
            <person name="Jong-Raadsen S.A."/>
            <person name="Dufour S."/>
            <person name="Weltzien F.-A."/>
            <person name="Palstra A.P."/>
            <person name="Pelster B."/>
            <person name="Spaink H.P."/>
            <person name="Van Den Thillart G.E."/>
            <person name="Jansen H."/>
            <person name="Zahm M."/>
            <person name="Klopp C."/>
            <person name="Cedric C."/>
            <person name="Louis A."/>
            <person name="Berthelot C."/>
            <person name="Parey E."/>
            <person name="Roest Crollius H."/>
            <person name="Montfort J."/>
            <person name="Robinson-Rechavi M."/>
            <person name="Bucao C."/>
            <person name="Bouchez O."/>
            <person name="Gislard M."/>
            <person name="Lluch J."/>
            <person name="Milhes M."/>
            <person name="Lampietro C."/>
            <person name="Lopez Roques C."/>
            <person name="Donnadieu C."/>
            <person name="Braasch I."/>
            <person name="Desvignes T."/>
            <person name="Postlethwait J."/>
            <person name="Bobe J."/>
            <person name="Guiguen Y."/>
            <person name="Dirks R."/>
        </authorList>
    </citation>
    <scope>NUCLEOTIDE SEQUENCE</scope>
    <source>
        <strain evidence="3">Tag_6206</strain>
        <tissue evidence="3">Liver</tissue>
    </source>
</reference>
<feature type="region of interest" description="Disordered" evidence="1">
    <location>
        <begin position="199"/>
        <end position="228"/>
    </location>
</feature>
<feature type="region of interest" description="Disordered" evidence="1">
    <location>
        <begin position="1236"/>
        <end position="1287"/>
    </location>
</feature>
<evidence type="ECO:0000313" key="4">
    <source>
        <dbReference type="Proteomes" id="UP001044222"/>
    </source>
</evidence>
<evidence type="ECO:0000313" key="3">
    <source>
        <dbReference type="EMBL" id="KAG5848872.1"/>
    </source>
</evidence>
<dbReference type="InterPro" id="IPR025451">
    <property type="entry name" value="DUF4211"/>
</dbReference>
<dbReference type="Pfam" id="PF13926">
    <property type="entry name" value="DUF4211"/>
    <property type="match status" value="1"/>
</dbReference>
<feature type="compositionally biased region" description="Low complexity" evidence="1">
    <location>
        <begin position="1183"/>
        <end position="1196"/>
    </location>
</feature>
<protein>
    <recommendedName>
        <fullName evidence="2">DUF4211 domain-containing protein</fullName>
    </recommendedName>
</protein>
<keyword evidence="4" id="KW-1185">Reference proteome</keyword>
<accession>A0A9D3MJ62</accession>
<dbReference type="PANTHER" id="PTHR14709">
    <property type="entry name" value="GLUTAMINE AND SERINE-RICH PROTEIN 1-RELATED"/>
    <property type="match status" value="1"/>
</dbReference>
<feature type="region of interest" description="Disordered" evidence="1">
    <location>
        <begin position="582"/>
        <end position="618"/>
    </location>
</feature>
<feature type="region of interest" description="Disordered" evidence="1">
    <location>
        <begin position="274"/>
        <end position="408"/>
    </location>
</feature>
<evidence type="ECO:0000256" key="1">
    <source>
        <dbReference type="SAM" id="MobiDB-lite"/>
    </source>
</evidence>
<feature type="compositionally biased region" description="Polar residues" evidence="1">
    <location>
        <begin position="280"/>
        <end position="298"/>
    </location>
</feature>
<comment type="caution">
    <text evidence="3">The sequence shown here is derived from an EMBL/GenBank/DDBJ whole genome shotgun (WGS) entry which is preliminary data.</text>
</comment>
<feature type="region of interest" description="Disordered" evidence="1">
    <location>
        <begin position="1055"/>
        <end position="1207"/>
    </location>
</feature>
<dbReference type="EMBL" id="JAFIRN010000005">
    <property type="protein sequence ID" value="KAG5848872.1"/>
    <property type="molecule type" value="Genomic_DNA"/>
</dbReference>
<feature type="compositionally biased region" description="Polar residues" evidence="1">
    <location>
        <begin position="582"/>
        <end position="592"/>
    </location>
</feature>
<feature type="compositionally biased region" description="Polar residues" evidence="1">
    <location>
        <begin position="396"/>
        <end position="405"/>
    </location>
</feature>
<feature type="compositionally biased region" description="Polar residues" evidence="1">
    <location>
        <begin position="601"/>
        <end position="618"/>
    </location>
</feature>
<feature type="compositionally biased region" description="Low complexity" evidence="1">
    <location>
        <begin position="352"/>
        <end position="364"/>
    </location>
</feature>
<proteinExistence type="predicted"/>
<evidence type="ECO:0000259" key="2">
    <source>
        <dbReference type="Pfam" id="PF13926"/>
    </source>
</evidence>
<organism evidence="3 4">
    <name type="scientific">Anguilla anguilla</name>
    <name type="common">European freshwater eel</name>
    <name type="synonym">Muraena anguilla</name>
    <dbReference type="NCBI Taxonomy" id="7936"/>
    <lineage>
        <taxon>Eukaryota</taxon>
        <taxon>Metazoa</taxon>
        <taxon>Chordata</taxon>
        <taxon>Craniata</taxon>
        <taxon>Vertebrata</taxon>
        <taxon>Euteleostomi</taxon>
        <taxon>Actinopterygii</taxon>
        <taxon>Neopterygii</taxon>
        <taxon>Teleostei</taxon>
        <taxon>Anguilliformes</taxon>
        <taxon>Anguillidae</taxon>
        <taxon>Anguilla</taxon>
    </lineage>
</organism>
<feature type="domain" description="DUF4211" evidence="2">
    <location>
        <begin position="1591"/>
        <end position="1710"/>
    </location>
</feature>
<feature type="compositionally biased region" description="Low complexity" evidence="1">
    <location>
        <begin position="1541"/>
        <end position="1551"/>
    </location>
</feature>
<feature type="region of interest" description="Disordered" evidence="1">
    <location>
        <begin position="1539"/>
        <end position="1579"/>
    </location>
</feature>
<feature type="compositionally biased region" description="Polar residues" evidence="1">
    <location>
        <begin position="206"/>
        <end position="227"/>
    </location>
</feature>
<feature type="compositionally biased region" description="Polar residues" evidence="1">
    <location>
        <begin position="1091"/>
        <end position="1104"/>
    </location>
</feature>
<gene>
    <name evidence="3" type="ORF">ANANG_G00104050</name>
</gene>
<feature type="compositionally biased region" description="Polar residues" evidence="1">
    <location>
        <begin position="326"/>
        <end position="351"/>
    </location>
</feature>
<dbReference type="Proteomes" id="UP001044222">
    <property type="component" value="Unassembled WGS sequence"/>
</dbReference>
<dbReference type="PANTHER" id="PTHR14709:SF2">
    <property type="entry name" value="GLUTAMINE AND SERINE-RICH PROTEIN 1"/>
    <property type="match status" value="1"/>
</dbReference>
<sequence>MMDRNYPTSSFADQLAPPAQTAAWAYERSTASIKPSSTYGAAPPESELLQRQTYASNHQPSTFATAHHPTGLSGIFDAGLHAANSSTTEASVMSFLSAVESRTPQAGPASASLLPQFRTPSWQTGMNSSAATELFVAGALPTGTIPTPYQHHNSFSTRSFSTAPSLALQDASFTSSTNGILSPQDHLLQIKPAQGSVPPALPFDRFSSTPLSASVPPQSSTYRSAQESAPHLLQPQFSLLPSALSGAQATPQTYGTSVFAGSLERALQRECSVIKHHQRPSSTQSMQSQLSGSTQHSLQGYMAGGGARSPSRAPREPAVLPCSPVGESTQVSDSRLQQKTSQSTLEQTQAYPSSISSPTFSSPSGTKNKDCSSRHTQQTPEANEPHGSSPDLRPQSYPSPIQRQSPVIAGQPQAYTSAQLPSLMPVSPLQHYVTSPTVPNQGQVCSSSQLEKLPSFYKTLTTFSGQSVNVTPASQSLVYSSGQQQGLLSVGRSEEYGAQAQGNCQGNTAQSFSSSHSQTLPTASYSAQSQGLATVSLSQSYTSGHSLVLTSEALSFSSTRAQNLPTSSPTQEYILMQPSPSIKTENTLSPQPQKYLPPVQSPTFSLASHSQALQNNQSSADLKLPYSKRKLDASTFIISKQEGDEFPVQDLQGLQQSSQDPTTQTLAACDTGEQNKAGHANSKVDDRYNSQSVIRSSMQPEDQIMGLALSESKKDERMVSLNHHKQHMTAASTSQVTTDSKRNSPLLQSSHVTIGTEELNKQHSLLQVPESQLLLNHQIQGASAHQQSQNHMVQQTQYIRLPSAQVLLEPSRDLQRILLQQPLFHSGFDSTKLSTQMQQIPVHYLQMDDQAIGHSDSHSQQQVVLSQGSDVLKMGIAEASKSIQQQHPLPKENFGQTNQHDAKHHFALSSICFPDSVLLGDDRNILSNVDDILAATAAACGVTPQDFVKATSSEGEIPSLANPIDSKGHFQFVDTRHISPSFSSSHPITASTHTVAMTQNSAHLNIGIHQLPKSGSLEHQAIELSNVSMQHELTGSAFSSGQDIGERVVGSLHRSRSISQVSQGEKKTLVEDGTVGYSNGSFNPCGRSLNDESTTSENDLQQTAEECDPMGIMNKTNLPKDRDHAQNLGQKTVKLDPAGSECSTNSFSKKKAKSKGSNKLVGEDENGYPKSAKRSGQGKRQNSRGSETSSPSTSDSCYDGYQQQERMRQKIREVEEKQPEVKTGFIGSFLDFLKSGPKQQFSSPPIRMPNRSRKAPASFKRPSGPLPLTSKPQPLPAPLTSPEVDAVSTCKRLDEELKRNLEALPSFSSDEDDSVGKNQDLQKSITSALSALDDPSEKKSHFGVTEKNNSGLIIKQEQSHNVPSSGLKTEKQGPVTSVEMSAPEQLKEFPPDQLATQLNSVAIEGLTDEDLSDSGGEGMYRERDEFVVKIEDIECLKMTLTAGHEPPAIWKVQKALLQKFVPELRDGTRVFSATNSYLGYFGDAKTLYRRVYVKFIDTVNKREYVRVCSRKPRCKPMHSMRGSHAKALLGQRAASAAVTDPCAPKPASSKPPAKPKAKQPKVKAEPPPKKRKKWKEFSSSPTVLSPEAVSEDDEFTPPVPFATRFLNTRTMKEAFRSYVELLIGVALDSSVMETLEKENDELLLPHMKRVDGMITDNRRRLLPKLRVGQLFKNALDSFPELSVVAELTKDGETPTFKVRLSGKAYHKKTMRPSKASSKLPLEYTVEKEKTQWFSLYHSLQHYKYHTFLICKDEIASLQTQGRDLGQEEMVQLCMGDGKWVEGLFDKFGELLTQVQQTCLL</sequence>